<dbReference type="RefSeq" id="WP_343872182.1">
    <property type="nucleotide sequence ID" value="NZ_BAAAIX010000007.1"/>
</dbReference>
<feature type="compositionally biased region" description="Gly residues" evidence="6">
    <location>
        <begin position="28"/>
        <end position="38"/>
    </location>
</feature>
<sequence>MDAHQSPDQPPMAADPDAQPTGSTAAGHGSGGGPGSGWLHGESAPAPAARRPQRLPWVLVAMLTVLSLGLMGLLAQQSNELSRLRGQRAGQPASGSATPAASAQASQNPEAVAVMKKLPRRLADDPTAEGPANAPVVMIVWSDFRCPFCSVWARETYPKLKPYVASGSLRIEHRDLVLFGDQSMETAEAARAAGKQGRFWQFSDAVHAAAPTSGHPEITEKDLEGFARKAGVTDLARWRADRKASATRAAVQKDVDEARQLGLSGTPFFIINTTPLSGAQPLEVFTQTLEANGAHA</sequence>
<evidence type="ECO:0000256" key="4">
    <source>
        <dbReference type="ARBA" id="ARBA00023157"/>
    </source>
</evidence>
<feature type="compositionally biased region" description="Low complexity" evidence="6">
    <location>
        <begin position="11"/>
        <end position="27"/>
    </location>
</feature>
<keyword evidence="4" id="KW-1015">Disulfide bond</keyword>
<organism evidence="9 10">
    <name type="scientific">Luteococcus peritonei</name>
    <dbReference type="NCBI Taxonomy" id="88874"/>
    <lineage>
        <taxon>Bacteria</taxon>
        <taxon>Bacillati</taxon>
        <taxon>Actinomycetota</taxon>
        <taxon>Actinomycetes</taxon>
        <taxon>Propionibacteriales</taxon>
        <taxon>Propionibacteriaceae</taxon>
        <taxon>Luteococcus</taxon>
    </lineage>
</organism>
<comment type="caution">
    <text evidence="9">The sequence shown here is derived from an EMBL/GenBank/DDBJ whole genome shotgun (WGS) entry which is preliminary data.</text>
</comment>
<keyword evidence="7" id="KW-0472">Membrane</keyword>
<dbReference type="SUPFAM" id="SSF52833">
    <property type="entry name" value="Thioredoxin-like"/>
    <property type="match status" value="1"/>
</dbReference>
<accession>A0ABW4RSA1</accession>
<reference evidence="10" key="1">
    <citation type="journal article" date="2019" name="Int. J. Syst. Evol. Microbiol.">
        <title>The Global Catalogue of Microorganisms (GCM) 10K type strain sequencing project: providing services to taxonomists for standard genome sequencing and annotation.</title>
        <authorList>
            <consortium name="The Broad Institute Genomics Platform"/>
            <consortium name="The Broad Institute Genome Sequencing Center for Infectious Disease"/>
            <person name="Wu L."/>
            <person name="Ma J."/>
        </authorList>
    </citation>
    <scope>NUCLEOTIDE SEQUENCE [LARGE SCALE GENOMIC DNA]</scope>
    <source>
        <strain evidence="10">CAIM 431</strain>
    </source>
</reference>
<keyword evidence="10" id="KW-1185">Reference proteome</keyword>
<dbReference type="InterPro" id="IPR036249">
    <property type="entry name" value="Thioredoxin-like_sf"/>
</dbReference>
<keyword evidence="3" id="KW-0560">Oxidoreductase</keyword>
<keyword evidence="2" id="KW-0732">Signal</keyword>
<evidence type="ECO:0000256" key="2">
    <source>
        <dbReference type="ARBA" id="ARBA00022729"/>
    </source>
</evidence>
<name>A0ABW4RSA1_9ACTN</name>
<evidence type="ECO:0000256" key="7">
    <source>
        <dbReference type="SAM" id="Phobius"/>
    </source>
</evidence>
<feature type="compositionally biased region" description="Low complexity" evidence="6">
    <location>
        <begin position="89"/>
        <end position="107"/>
    </location>
</feature>
<evidence type="ECO:0000259" key="8">
    <source>
        <dbReference type="PROSITE" id="PS51352"/>
    </source>
</evidence>
<feature type="domain" description="Thioredoxin" evidence="8">
    <location>
        <begin position="92"/>
        <end position="294"/>
    </location>
</feature>
<evidence type="ECO:0000256" key="3">
    <source>
        <dbReference type="ARBA" id="ARBA00023002"/>
    </source>
</evidence>
<comment type="similarity">
    <text evidence="1">Belongs to the thioredoxin family. DsbA subfamily.</text>
</comment>
<dbReference type="InterPro" id="IPR013766">
    <property type="entry name" value="Thioredoxin_domain"/>
</dbReference>
<dbReference type="Proteomes" id="UP001597326">
    <property type="component" value="Unassembled WGS sequence"/>
</dbReference>
<feature type="region of interest" description="Disordered" evidence="6">
    <location>
        <begin position="84"/>
        <end position="110"/>
    </location>
</feature>
<keyword evidence="7" id="KW-0812">Transmembrane</keyword>
<proteinExistence type="inferred from homology"/>
<evidence type="ECO:0000256" key="6">
    <source>
        <dbReference type="SAM" id="MobiDB-lite"/>
    </source>
</evidence>
<dbReference type="PROSITE" id="PS51352">
    <property type="entry name" value="THIOREDOXIN_2"/>
    <property type="match status" value="1"/>
</dbReference>
<dbReference type="InterPro" id="IPR012336">
    <property type="entry name" value="Thioredoxin-like_fold"/>
</dbReference>
<keyword evidence="5" id="KW-0676">Redox-active center</keyword>
<keyword evidence="7" id="KW-1133">Transmembrane helix</keyword>
<dbReference type="Pfam" id="PF13462">
    <property type="entry name" value="Thioredoxin_4"/>
    <property type="match status" value="1"/>
</dbReference>
<evidence type="ECO:0000256" key="5">
    <source>
        <dbReference type="ARBA" id="ARBA00023284"/>
    </source>
</evidence>
<feature type="transmembrane region" description="Helical" evidence="7">
    <location>
        <begin position="55"/>
        <end position="75"/>
    </location>
</feature>
<dbReference type="Gene3D" id="3.40.30.10">
    <property type="entry name" value="Glutaredoxin"/>
    <property type="match status" value="1"/>
</dbReference>
<evidence type="ECO:0000313" key="10">
    <source>
        <dbReference type="Proteomes" id="UP001597326"/>
    </source>
</evidence>
<gene>
    <name evidence="9" type="ORF">ACFSCS_03225</name>
</gene>
<protein>
    <submittedName>
        <fullName evidence="9">DsbA family protein</fullName>
    </submittedName>
</protein>
<evidence type="ECO:0000256" key="1">
    <source>
        <dbReference type="ARBA" id="ARBA00005791"/>
    </source>
</evidence>
<evidence type="ECO:0000313" key="9">
    <source>
        <dbReference type="EMBL" id="MFD1889198.1"/>
    </source>
</evidence>
<dbReference type="PANTHER" id="PTHR13887:SF14">
    <property type="entry name" value="DISULFIDE BOND FORMATION PROTEIN D"/>
    <property type="match status" value="1"/>
</dbReference>
<dbReference type="EMBL" id="JBHUFZ010000008">
    <property type="protein sequence ID" value="MFD1889198.1"/>
    <property type="molecule type" value="Genomic_DNA"/>
</dbReference>
<feature type="region of interest" description="Disordered" evidence="6">
    <location>
        <begin position="1"/>
        <end position="49"/>
    </location>
</feature>
<dbReference type="PANTHER" id="PTHR13887">
    <property type="entry name" value="GLUTATHIONE S-TRANSFERASE KAPPA"/>
    <property type="match status" value="1"/>
</dbReference>